<feature type="region of interest" description="Disordered" evidence="1">
    <location>
        <begin position="74"/>
        <end position="94"/>
    </location>
</feature>
<organism evidence="2">
    <name type="scientific">Variovorax paradoxus</name>
    <dbReference type="NCBI Taxonomy" id="34073"/>
    <lineage>
        <taxon>Bacteria</taxon>
        <taxon>Pseudomonadati</taxon>
        <taxon>Pseudomonadota</taxon>
        <taxon>Betaproteobacteria</taxon>
        <taxon>Burkholderiales</taxon>
        <taxon>Comamonadaceae</taxon>
        <taxon>Variovorax</taxon>
    </lineage>
</organism>
<protein>
    <submittedName>
        <fullName evidence="2">Uncharacterized protein</fullName>
    </submittedName>
</protein>
<reference evidence="2" key="1">
    <citation type="submission" date="2019-12" db="EMBL/GenBank/DDBJ databases">
        <authorList>
            <person name="Cremers G."/>
        </authorList>
    </citation>
    <scope>NUCLEOTIDE SEQUENCE</scope>
    <source>
        <strain evidence="2">Vvax</strain>
    </source>
</reference>
<dbReference type="EMBL" id="LR743507">
    <property type="protein sequence ID" value="CAA2104852.1"/>
    <property type="molecule type" value="Genomic_DNA"/>
</dbReference>
<dbReference type="AlphaFoldDB" id="A0A679JAD7"/>
<accession>A0A679JAD7</accession>
<evidence type="ECO:0000313" key="2">
    <source>
        <dbReference type="EMBL" id="CAA2104852.1"/>
    </source>
</evidence>
<dbReference type="RefSeq" id="WP_339090566.1">
    <property type="nucleotide sequence ID" value="NZ_LR743507.1"/>
</dbReference>
<sequence>MSADEHTPEDIAGLFGKFGGDAHGYREFAPPEADAEVPRVWPLLSGEKIAHPPVAPVQAPPPAPAPAPVFAPAPPPAPVYAPAPAPAPAPFFTPAAAPQARIDPVLRAPAPAAFAPAPVFAPPPAPVLAPAVPLGAPASSDSAAVPPTPLEQLFERLASPHKPAAAPGPMSRWRRPT</sequence>
<proteinExistence type="predicted"/>
<feature type="region of interest" description="Disordered" evidence="1">
    <location>
        <begin position="157"/>
        <end position="177"/>
    </location>
</feature>
<evidence type="ECO:0000256" key="1">
    <source>
        <dbReference type="SAM" id="MobiDB-lite"/>
    </source>
</evidence>
<gene>
    <name evidence="2" type="ORF">VVAX_02967</name>
</gene>
<name>A0A679JAD7_VARPD</name>
<feature type="compositionally biased region" description="Pro residues" evidence="1">
    <location>
        <begin position="74"/>
        <end position="91"/>
    </location>
</feature>